<keyword evidence="3" id="KW-1185">Reference proteome</keyword>
<comment type="caution">
    <text evidence="2">The sequence shown here is derived from an EMBL/GenBank/DDBJ whole genome shotgun (WGS) entry which is preliminary data.</text>
</comment>
<dbReference type="AlphaFoldDB" id="A0A833VYF9"/>
<dbReference type="EMBL" id="SWLB01000002">
    <property type="protein sequence ID" value="KAF3340933.1"/>
    <property type="molecule type" value="Genomic_DNA"/>
</dbReference>
<keyword evidence="1" id="KW-1133">Transmembrane helix</keyword>
<protein>
    <submittedName>
        <fullName evidence="2">Uncharacterized protein</fullName>
    </submittedName>
</protein>
<gene>
    <name evidence="2" type="ORF">FCM35_KLT09777</name>
</gene>
<evidence type="ECO:0000313" key="3">
    <source>
        <dbReference type="Proteomes" id="UP000623129"/>
    </source>
</evidence>
<dbReference type="Proteomes" id="UP000623129">
    <property type="component" value="Unassembled WGS sequence"/>
</dbReference>
<accession>A0A833VYF9</accession>
<name>A0A833VYF9_9POAL</name>
<evidence type="ECO:0000256" key="1">
    <source>
        <dbReference type="SAM" id="Phobius"/>
    </source>
</evidence>
<sequence length="151" mass="16836">MKTMFLCEIQQLPIIGNCGGWGDDHDLMHSLLTDGSHHILIPSDKWQLRSMSLRSCLVHHVEGFEAFAMLGALAWQVNHSNRKDIFVVEGDRMGKFFYPQVLPLVVVLVVVCARAFLSTPPFSLHFLYRIPDCSTTCSVTCADDGSLAIEA</sequence>
<proteinExistence type="predicted"/>
<keyword evidence="1" id="KW-0472">Membrane</keyword>
<evidence type="ECO:0000313" key="2">
    <source>
        <dbReference type="EMBL" id="KAF3340933.1"/>
    </source>
</evidence>
<keyword evidence="1" id="KW-0812">Transmembrane</keyword>
<organism evidence="2 3">
    <name type="scientific">Carex littledalei</name>
    <dbReference type="NCBI Taxonomy" id="544730"/>
    <lineage>
        <taxon>Eukaryota</taxon>
        <taxon>Viridiplantae</taxon>
        <taxon>Streptophyta</taxon>
        <taxon>Embryophyta</taxon>
        <taxon>Tracheophyta</taxon>
        <taxon>Spermatophyta</taxon>
        <taxon>Magnoliopsida</taxon>
        <taxon>Liliopsida</taxon>
        <taxon>Poales</taxon>
        <taxon>Cyperaceae</taxon>
        <taxon>Cyperoideae</taxon>
        <taxon>Cariceae</taxon>
        <taxon>Carex</taxon>
        <taxon>Carex subgen. Euthyceras</taxon>
    </lineage>
</organism>
<feature type="transmembrane region" description="Helical" evidence="1">
    <location>
        <begin position="97"/>
        <end position="117"/>
    </location>
</feature>
<reference evidence="2" key="1">
    <citation type="submission" date="2020-01" db="EMBL/GenBank/DDBJ databases">
        <title>Genome sequence of Kobresia littledalei, the first chromosome-level genome in the family Cyperaceae.</title>
        <authorList>
            <person name="Qu G."/>
        </authorList>
    </citation>
    <scope>NUCLEOTIDE SEQUENCE</scope>
    <source>
        <strain evidence="2">C.B.Clarke</strain>
        <tissue evidence="2">Leaf</tissue>
    </source>
</reference>